<comment type="caution">
    <text evidence="1">The sequence shown here is derived from an EMBL/GenBank/DDBJ whole genome shotgun (WGS) entry which is preliminary data.</text>
</comment>
<reference evidence="1" key="1">
    <citation type="journal article" date="2015" name="Nature">
        <title>Complex archaea that bridge the gap between prokaryotes and eukaryotes.</title>
        <authorList>
            <person name="Spang A."/>
            <person name="Saw J.H."/>
            <person name="Jorgensen S.L."/>
            <person name="Zaremba-Niedzwiedzka K."/>
            <person name="Martijn J."/>
            <person name="Lind A.E."/>
            <person name="van Eijk R."/>
            <person name="Schleper C."/>
            <person name="Guy L."/>
            <person name="Ettema T.J."/>
        </authorList>
    </citation>
    <scope>NUCLEOTIDE SEQUENCE</scope>
</reference>
<dbReference type="AlphaFoldDB" id="A0A0F8YAK7"/>
<organism evidence="1">
    <name type="scientific">marine sediment metagenome</name>
    <dbReference type="NCBI Taxonomy" id="412755"/>
    <lineage>
        <taxon>unclassified sequences</taxon>
        <taxon>metagenomes</taxon>
        <taxon>ecological metagenomes</taxon>
    </lineage>
</organism>
<gene>
    <name evidence="1" type="ORF">LCGC14_2843800</name>
</gene>
<evidence type="ECO:0000313" key="1">
    <source>
        <dbReference type="EMBL" id="KKK78413.1"/>
    </source>
</evidence>
<protein>
    <submittedName>
        <fullName evidence="1">Uncharacterized protein</fullName>
    </submittedName>
</protein>
<accession>A0A0F8YAK7</accession>
<proteinExistence type="predicted"/>
<dbReference type="EMBL" id="LAZR01054503">
    <property type="protein sequence ID" value="KKK78413.1"/>
    <property type="molecule type" value="Genomic_DNA"/>
</dbReference>
<feature type="non-terminal residue" evidence="1">
    <location>
        <position position="1"/>
    </location>
</feature>
<sequence length="53" mass="5948">YFAGAKYVNFYEEVNSNPKEFCQNVSILNIGEVIHEDSSSLPSNPGEAEWNIP</sequence>
<name>A0A0F8YAK7_9ZZZZ</name>